<accession>A0A328KRB7</accession>
<dbReference type="PANTHER" id="PTHR47506">
    <property type="entry name" value="TRANSCRIPTIONAL REGULATORY PROTEIN"/>
    <property type="match status" value="1"/>
</dbReference>
<dbReference type="PROSITE" id="PS50977">
    <property type="entry name" value="HTH_TETR_2"/>
    <property type="match status" value="1"/>
</dbReference>
<comment type="caution">
    <text evidence="6">The sequence shown here is derived from an EMBL/GenBank/DDBJ whole genome shotgun (WGS) entry which is preliminary data.</text>
</comment>
<dbReference type="Pfam" id="PF00440">
    <property type="entry name" value="TetR_N"/>
    <property type="match status" value="1"/>
</dbReference>
<evidence type="ECO:0000256" key="3">
    <source>
        <dbReference type="ARBA" id="ARBA00023163"/>
    </source>
</evidence>
<keyword evidence="2 4" id="KW-0238">DNA-binding</keyword>
<evidence type="ECO:0000256" key="1">
    <source>
        <dbReference type="ARBA" id="ARBA00023015"/>
    </source>
</evidence>
<evidence type="ECO:0000313" key="7">
    <source>
        <dbReference type="Proteomes" id="UP000249099"/>
    </source>
</evidence>
<dbReference type="SUPFAM" id="SSF46689">
    <property type="entry name" value="Homeodomain-like"/>
    <property type="match status" value="1"/>
</dbReference>
<protein>
    <submittedName>
        <fullName evidence="6">TetR family transcriptional regulator</fullName>
    </submittedName>
</protein>
<dbReference type="PANTHER" id="PTHR47506:SF1">
    <property type="entry name" value="HTH-TYPE TRANSCRIPTIONAL REGULATOR YJDC"/>
    <property type="match status" value="1"/>
</dbReference>
<evidence type="ECO:0000256" key="4">
    <source>
        <dbReference type="PROSITE-ProRule" id="PRU00335"/>
    </source>
</evidence>
<evidence type="ECO:0000256" key="2">
    <source>
        <dbReference type="ARBA" id="ARBA00023125"/>
    </source>
</evidence>
<sequence length="208" mass="25010">MPTQTFFNLPKDKQERIIQGAMKEFSQLPFSEVSIAKIIQHADISRGSFYQYFEHKMDLYCYLIRKFKRNYHELMVAKFREHAGDFYAGYLAFSEYYIRAILESPKFGFFEQLYLNMNYQLNKQSIDILFENDKQEKLVDVVSVADLVVDQTEVEDVFEFLHKLLNQTIMEGFWQEWSIEQTNAQFKRQLDWLFDGLKNHSPQDMERE</sequence>
<reference evidence="6 7" key="1">
    <citation type="submission" date="2017-03" db="EMBL/GenBank/DDBJ databases">
        <title>wgs assembly of Dolosigranulum pigrum KPL CDC strains.</title>
        <authorList>
            <person name="Brugger S.D."/>
            <person name="Pettigrew M."/>
            <person name="Kong Y."/>
            <person name="Lemon K.P."/>
        </authorList>
    </citation>
    <scope>NUCLEOTIDE SEQUENCE [LARGE SCALE GENOMIC DNA]</scope>
    <source>
        <strain evidence="6 7">KPL1931_CDC4294-98</strain>
    </source>
</reference>
<feature type="DNA-binding region" description="H-T-H motif" evidence="4">
    <location>
        <begin position="34"/>
        <end position="53"/>
    </location>
</feature>
<dbReference type="InterPro" id="IPR001647">
    <property type="entry name" value="HTH_TetR"/>
</dbReference>
<gene>
    <name evidence="6" type="ORF">B8A44_00885</name>
</gene>
<dbReference type="EMBL" id="NAQV01000003">
    <property type="protein sequence ID" value="RAN64949.1"/>
    <property type="molecule type" value="Genomic_DNA"/>
</dbReference>
<dbReference type="Proteomes" id="UP000249099">
    <property type="component" value="Unassembled WGS sequence"/>
</dbReference>
<keyword evidence="3" id="KW-0804">Transcription</keyword>
<dbReference type="AlphaFoldDB" id="A0A328KRB7"/>
<dbReference type="Pfam" id="PF17924">
    <property type="entry name" value="TetR_C_19"/>
    <property type="match status" value="1"/>
</dbReference>
<dbReference type="GO" id="GO:0003677">
    <property type="term" value="F:DNA binding"/>
    <property type="evidence" value="ECO:0007669"/>
    <property type="project" value="UniProtKB-UniRule"/>
</dbReference>
<keyword evidence="1" id="KW-0805">Transcription regulation</keyword>
<organism evidence="6 7">
    <name type="scientific">Dolosigranulum pigrum</name>
    <dbReference type="NCBI Taxonomy" id="29394"/>
    <lineage>
        <taxon>Bacteria</taxon>
        <taxon>Bacillati</taxon>
        <taxon>Bacillota</taxon>
        <taxon>Bacilli</taxon>
        <taxon>Lactobacillales</taxon>
        <taxon>Carnobacteriaceae</taxon>
        <taxon>Dolosigranulum</taxon>
    </lineage>
</organism>
<evidence type="ECO:0000259" key="5">
    <source>
        <dbReference type="PROSITE" id="PS50977"/>
    </source>
</evidence>
<dbReference type="GeneID" id="42693681"/>
<proteinExistence type="predicted"/>
<evidence type="ECO:0000313" key="6">
    <source>
        <dbReference type="EMBL" id="RAN64949.1"/>
    </source>
</evidence>
<dbReference type="Gene3D" id="1.10.357.10">
    <property type="entry name" value="Tetracycline Repressor, domain 2"/>
    <property type="match status" value="1"/>
</dbReference>
<dbReference type="RefSeq" id="WP_004634793.1">
    <property type="nucleotide sequence ID" value="NZ_CBCRTD010000003.1"/>
</dbReference>
<name>A0A328KRB7_9LACT</name>
<feature type="domain" description="HTH tetR-type" evidence="5">
    <location>
        <begin position="11"/>
        <end position="71"/>
    </location>
</feature>
<dbReference type="InterPro" id="IPR009057">
    <property type="entry name" value="Homeodomain-like_sf"/>
</dbReference>